<feature type="signal peptide" evidence="1">
    <location>
        <begin position="1"/>
        <end position="17"/>
    </location>
</feature>
<comment type="caution">
    <text evidence="2">The sequence shown here is derived from an EMBL/GenBank/DDBJ whole genome shotgun (WGS) entry which is preliminary data.</text>
</comment>
<feature type="chain" id="PRO_5042976137" evidence="1">
    <location>
        <begin position="18"/>
        <end position="274"/>
    </location>
</feature>
<dbReference type="InterPro" id="IPR000250">
    <property type="entry name" value="Peptidase_G1"/>
</dbReference>
<accession>A0AAN7A401</accession>
<keyword evidence="3" id="KW-1185">Reference proteome</keyword>
<dbReference type="Gene3D" id="2.60.120.700">
    <property type="entry name" value="Peptidase G1"/>
    <property type="match status" value="1"/>
</dbReference>
<dbReference type="InterPro" id="IPR013320">
    <property type="entry name" value="ConA-like_dom_sf"/>
</dbReference>
<evidence type="ECO:0000313" key="2">
    <source>
        <dbReference type="EMBL" id="KAK4174561.1"/>
    </source>
</evidence>
<dbReference type="Pfam" id="PF01828">
    <property type="entry name" value="Peptidase_A4"/>
    <property type="match status" value="1"/>
</dbReference>
<dbReference type="PANTHER" id="PTHR37536">
    <property type="entry name" value="PUTATIVE (AFU_ORTHOLOGUE AFUA_3G02970)-RELATED"/>
    <property type="match status" value="1"/>
</dbReference>
<name>A0AAN7A401_9PEZI</name>
<protein>
    <submittedName>
        <fullName evidence="2">Concanavalin A-like lectin/glucanase domain-containing protein</fullName>
    </submittedName>
</protein>
<dbReference type="GO" id="GO:0070007">
    <property type="term" value="F:glutamic-type endopeptidase activity"/>
    <property type="evidence" value="ECO:0007669"/>
    <property type="project" value="InterPro"/>
</dbReference>
<dbReference type="Proteomes" id="UP001302321">
    <property type="component" value="Unassembled WGS sequence"/>
</dbReference>
<dbReference type="PANTHER" id="PTHR37536:SF1">
    <property type="entry name" value="ASPERGILLOPEPSIN, PUTAITVE (AFU_ORTHOLOGUE AFUA_7G01200)"/>
    <property type="match status" value="1"/>
</dbReference>
<evidence type="ECO:0000256" key="1">
    <source>
        <dbReference type="SAM" id="SignalP"/>
    </source>
</evidence>
<dbReference type="SUPFAM" id="SSF49899">
    <property type="entry name" value="Concanavalin A-like lectins/glucanases"/>
    <property type="match status" value="1"/>
</dbReference>
<gene>
    <name evidence="2" type="ORF">QBC36DRAFT_333370</name>
</gene>
<organism evidence="2 3">
    <name type="scientific">Triangularia setosa</name>
    <dbReference type="NCBI Taxonomy" id="2587417"/>
    <lineage>
        <taxon>Eukaryota</taxon>
        <taxon>Fungi</taxon>
        <taxon>Dikarya</taxon>
        <taxon>Ascomycota</taxon>
        <taxon>Pezizomycotina</taxon>
        <taxon>Sordariomycetes</taxon>
        <taxon>Sordariomycetidae</taxon>
        <taxon>Sordariales</taxon>
        <taxon>Podosporaceae</taxon>
        <taxon>Triangularia</taxon>
    </lineage>
</organism>
<dbReference type="EMBL" id="MU866275">
    <property type="protein sequence ID" value="KAK4174561.1"/>
    <property type="molecule type" value="Genomic_DNA"/>
</dbReference>
<proteinExistence type="predicted"/>
<dbReference type="GO" id="GO:0006508">
    <property type="term" value="P:proteolysis"/>
    <property type="evidence" value="ECO:0007669"/>
    <property type="project" value="InterPro"/>
</dbReference>
<dbReference type="InterPro" id="IPR038656">
    <property type="entry name" value="Peptidase_G1_sf"/>
</dbReference>
<sequence length="274" mass="29772">MNLRLLTSALTARAVLAVGSHPIGDIGAPDTAIEAFNGTSNTTSFASNGEVLYTANWAGLTLSKNPDAAISFVQGNFTLPTIAPTDKLQYMHLVIGLDGYGDCHGSFIQAGIAIKNNGSSPQPNRYYAFWEFNGVAQNIVPSFELGPGDEIGLRITVKSKILVSVEFYNARTKARYVTSSSSDQGTCLLSANWLVVRYEEIDVPPPGWAVVWTKTQWGTSDGKVWTAGRNQGPANEHLVQMLEPGTRSKPVVWCYVTEDREPVKGLLRCNRMAD</sequence>
<dbReference type="AlphaFoldDB" id="A0AAN7A401"/>
<reference evidence="2" key="1">
    <citation type="journal article" date="2023" name="Mol. Phylogenet. Evol.">
        <title>Genome-scale phylogeny and comparative genomics of the fungal order Sordariales.</title>
        <authorList>
            <person name="Hensen N."/>
            <person name="Bonometti L."/>
            <person name="Westerberg I."/>
            <person name="Brannstrom I.O."/>
            <person name="Guillou S."/>
            <person name="Cros-Aarteil S."/>
            <person name="Calhoun S."/>
            <person name="Haridas S."/>
            <person name="Kuo A."/>
            <person name="Mondo S."/>
            <person name="Pangilinan J."/>
            <person name="Riley R."/>
            <person name="LaButti K."/>
            <person name="Andreopoulos B."/>
            <person name="Lipzen A."/>
            <person name="Chen C."/>
            <person name="Yan M."/>
            <person name="Daum C."/>
            <person name="Ng V."/>
            <person name="Clum A."/>
            <person name="Steindorff A."/>
            <person name="Ohm R.A."/>
            <person name="Martin F."/>
            <person name="Silar P."/>
            <person name="Natvig D.O."/>
            <person name="Lalanne C."/>
            <person name="Gautier V."/>
            <person name="Ament-Velasquez S.L."/>
            <person name="Kruys A."/>
            <person name="Hutchinson M.I."/>
            <person name="Powell A.J."/>
            <person name="Barry K."/>
            <person name="Miller A.N."/>
            <person name="Grigoriev I.V."/>
            <person name="Debuchy R."/>
            <person name="Gladieux P."/>
            <person name="Hiltunen Thoren M."/>
            <person name="Johannesson H."/>
        </authorList>
    </citation>
    <scope>NUCLEOTIDE SEQUENCE</scope>
    <source>
        <strain evidence="2">CBS 892.96</strain>
    </source>
</reference>
<reference evidence="2" key="2">
    <citation type="submission" date="2023-05" db="EMBL/GenBank/DDBJ databases">
        <authorList>
            <consortium name="Lawrence Berkeley National Laboratory"/>
            <person name="Steindorff A."/>
            <person name="Hensen N."/>
            <person name="Bonometti L."/>
            <person name="Westerberg I."/>
            <person name="Brannstrom I.O."/>
            <person name="Guillou S."/>
            <person name="Cros-Aarteil S."/>
            <person name="Calhoun S."/>
            <person name="Haridas S."/>
            <person name="Kuo A."/>
            <person name="Mondo S."/>
            <person name="Pangilinan J."/>
            <person name="Riley R."/>
            <person name="Labutti K."/>
            <person name="Andreopoulos B."/>
            <person name="Lipzen A."/>
            <person name="Chen C."/>
            <person name="Yanf M."/>
            <person name="Daum C."/>
            <person name="Ng V."/>
            <person name="Clum A."/>
            <person name="Ohm R."/>
            <person name="Martin F."/>
            <person name="Silar P."/>
            <person name="Natvig D."/>
            <person name="Lalanne C."/>
            <person name="Gautier V."/>
            <person name="Ament-Velasquez S.L."/>
            <person name="Kruys A."/>
            <person name="Hutchinson M.I."/>
            <person name="Powell A.J."/>
            <person name="Barry K."/>
            <person name="Miller A.N."/>
            <person name="Grigoriev I.V."/>
            <person name="Debuchy R."/>
            <person name="Gladieux P."/>
            <person name="Thoren M.H."/>
            <person name="Johannesson H."/>
        </authorList>
    </citation>
    <scope>NUCLEOTIDE SEQUENCE</scope>
    <source>
        <strain evidence="2">CBS 892.96</strain>
    </source>
</reference>
<evidence type="ECO:0000313" key="3">
    <source>
        <dbReference type="Proteomes" id="UP001302321"/>
    </source>
</evidence>
<keyword evidence="1" id="KW-0732">Signal</keyword>